<dbReference type="FunFam" id="3.20.20.140:FF:000032">
    <property type="entry name" value="Allantoinase Dal1"/>
    <property type="match status" value="1"/>
</dbReference>
<dbReference type="PANTHER" id="PTHR43668:SF2">
    <property type="entry name" value="ALLANTOINASE"/>
    <property type="match status" value="1"/>
</dbReference>
<dbReference type="RefSeq" id="WP_114592662.1">
    <property type="nucleotide sequence ID" value="NZ_CP031165.1"/>
</dbReference>
<dbReference type="InterPro" id="IPR002195">
    <property type="entry name" value="Dihydroorotase_CS"/>
</dbReference>
<evidence type="ECO:0000313" key="13">
    <source>
        <dbReference type="EMBL" id="AXV08295.1"/>
    </source>
</evidence>
<evidence type="ECO:0000256" key="6">
    <source>
        <dbReference type="ARBA" id="ARBA00011881"/>
    </source>
</evidence>
<protein>
    <recommendedName>
        <fullName evidence="7">allantoinase</fullName>
        <ecNumber evidence="7">3.5.2.5</ecNumber>
    </recommendedName>
</protein>
<reference evidence="13 14" key="1">
    <citation type="submission" date="2018-09" db="EMBL/GenBank/DDBJ databases">
        <title>Complete genome sequence of Euzebya sp. DY32-46 isolated from seawater of Pacific Ocean.</title>
        <authorList>
            <person name="Xu L."/>
            <person name="Wu Y.-H."/>
            <person name="Xu X.-W."/>
        </authorList>
    </citation>
    <scope>NUCLEOTIDE SEQUENCE [LARGE SCALE GENOMIC DNA]</scope>
    <source>
        <strain evidence="13 14">DY32-46</strain>
    </source>
</reference>
<dbReference type="PROSITE" id="PS00482">
    <property type="entry name" value="DIHYDROOROTASE_1"/>
    <property type="match status" value="1"/>
</dbReference>
<dbReference type="GO" id="GO:0006145">
    <property type="term" value="P:purine nucleobase catabolic process"/>
    <property type="evidence" value="ECO:0007669"/>
    <property type="project" value="TreeGrafter"/>
</dbReference>
<evidence type="ECO:0000259" key="12">
    <source>
        <dbReference type="Pfam" id="PF01979"/>
    </source>
</evidence>
<dbReference type="InterPro" id="IPR011059">
    <property type="entry name" value="Metal-dep_hydrolase_composite"/>
</dbReference>
<dbReference type="Gene3D" id="3.20.20.140">
    <property type="entry name" value="Metal-dependent hydrolases"/>
    <property type="match status" value="1"/>
</dbReference>
<dbReference type="InterPro" id="IPR032466">
    <property type="entry name" value="Metal_Hydrolase"/>
</dbReference>
<comment type="similarity">
    <text evidence="4">Belongs to the metallo-dependent hydrolases superfamily. DHOase family. Class I DHOase subfamily.</text>
</comment>
<evidence type="ECO:0000256" key="7">
    <source>
        <dbReference type="ARBA" id="ARBA00012863"/>
    </source>
</evidence>
<evidence type="ECO:0000256" key="1">
    <source>
        <dbReference type="ARBA" id="ARBA00001947"/>
    </source>
</evidence>
<evidence type="ECO:0000256" key="4">
    <source>
        <dbReference type="ARBA" id="ARBA00010286"/>
    </source>
</evidence>
<evidence type="ECO:0000256" key="2">
    <source>
        <dbReference type="ARBA" id="ARBA00002368"/>
    </source>
</evidence>
<keyword evidence="10" id="KW-0378">Hydrolase</keyword>
<evidence type="ECO:0000313" key="14">
    <source>
        <dbReference type="Proteomes" id="UP000264006"/>
    </source>
</evidence>
<dbReference type="EC" id="3.5.2.5" evidence="7"/>
<dbReference type="KEGG" id="euz:DVS28_a3622"/>
<feature type="domain" description="Amidohydrolase-related" evidence="12">
    <location>
        <begin position="59"/>
        <end position="437"/>
    </location>
</feature>
<evidence type="ECO:0000256" key="10">
    <source>
        <dbReference type="ARBA" id="ARBA00022801"/>
    </source>
</evidence>
<comment type="subunit">
    <text evidence="6">Homotetramer.</text>
</comment>
<dbReference type="NCBIfam" id="TIGR03178">
    <property type="entry name" value="allantoinase"/>
    <property type="match status" value="1"/>
</dbReference>
<keyword evidence="14" id="KW-1185">Reference proteome</keyword>
<dbReference type="GO" id="GO:0005737">
    <property type="term" value="C:cytoplasm"/>
    <property type="evidence" value="ECO:0007669"/>
    <property type="project" value="TreeGrafter"/>
</dbReference>
<dbReference type="InterPro" id="IPR050138">
    <property type="entry name" value="DHOase/Allantoinase_Hydrolase"/>
</dbReference>
<dbReference type="GO" id="GO:0000256">
    <property type="term" value="P:allantoin catabolic process"/>
    <property type="evidence" value="ECO:0007669"/>
    <property type="project" value="InterPro"/>
</dbReference>
<proteinExistence type="inferred from homology"/>
<comment type="similarity">
    <text evidence="5">Belongs to the metallo-dependent hydrolases superfamily. Allantoinase family.</text>
</comment>
<evidence type="ECO:0000256" key="3">
    <source>
        <dbReference type="ARBA" id="ARBA00004968"/>
    </source>
</evidence>
<dbReference type="OrthoDB" id="9803027at2"/>
<organism evidence="13 14">
    <name type="scientific">Euzebya pacifica</name>
    <dbReference type="NCBI Taxonomy" id="1608957"/>
    <lineage>
        <taxon>Bacteria</taxon>
        <taxon>Bacillati</taxon>
        <taxon>Actinomycetota</taxon>
        <taxon>Nitriliruptoria</taxon>
        <taxon>Euzebyales</taxon>
    </lineage>
</organism>
<keyword evidence="9" id="KW-0479">Metal-binding</keyword>
<gene>
    <name evidence="13" type="ORF">DVS28_a3622</name>
</gene>
<dbReference type="InterPro" id="IPR017593">
    <property type="entry name" value="Allantoinase"/>
</dbReference>
<dbReference type="GO" id="GO:0050897">
    <property type="term" value="F:cobalt ion binding"/>
    <property type="evidence" value="ECO:0007669"/>
    <property type="project" value="InterPro"/>
</dbReference>
<sequence length="454" mass="47834">MSELDARSLPADLVLRARQVVTPEGIRPAAVHVRDGMIVAVTDGVPRGTDVVDLDDRLVLLPGLVDSHVHVNEPGRTRWEGFFTATRAAAAGGITTIVDMPLNCIPPTVDVAALQAKRDAAEGKLHVDVAVWGGAVPGNAAELAALHDAGVRGFKAFLCDSGVPEYGCVHPTDVSPLLQRIADLGSTLIVHAEDPDVCADAAASLDLRNPRSYNTWLDSRPPEAEVAAVRALVAAVRETGGRVHVLHLSAAEAGEVIGDARAEGLPITVETCPHYLTLHAGDIPDGATAFKCAPPIRDRANADRLWDLLADGVIDAIVSDHSPCPPEDKAPDTGDFLAAWGGIASLQIGLPLVWTAAKERGHDITDVVRWMGEGPARIAGLTDRGRIAPGARADLVVVDPDVEWTIAGAALEHRHPVTPYQGRTVVGAVDTTWLAGTPIVENGRPVGPPRGRMR</sequence>
<evidence type="ECO:0000256" key="11">
    <source>
        <dbReference type="ARBA" id="ARBA00022833"/>
    </source>
</evidence>
<dbReference type="Proteomes" id="UP000264006">
    <property type="component" value="Chromosome"/>
</dbReference>
<keyword evidence="8" id="KW-0659">Purine metabolism</keyword>
<dbReference type="InterPro" id="IPR006680">
    <property type="entry name" value="Amidohydro-rel"/>
</dbReference>
<comment type="pathway">
    <text evidence="3">Nitrogen metabolism; (S)-allantoin degradation; allantoate from (S)-allantoin: step 1/1.</text>
</comment>
<comment type="function">
    <text evidence="2">Catalyzes the reversible cyclization of carbamoyl aspartate to dihydroorotate.</text>
</comment>
<dbReference type="PANTHER" id="PTHR43668">
    <property type="entry name" value="ALLANTOINASE"/>
    <property type="match status" value="1"/>
</dbReference>
<dbReference type="GO" id="GO:0004038">
    <property type="term" value="F:allantoinase activity"/>
    <property type="evidence" value="ECO:0007669"/>
    <property type="project" value="UniProtKB-EC"/>
</dbReference>
<evidence type="ECO:0000256" key="9">
    <source>
        <dbReference type="ARBA" id="ARBA00022723"/>
    </source>
</evidence>
<keyword evidence="11" id="KW-0862">Zinc</keyword>
<accession>A0A346Y1E8</accession>
<evidence type="ECO:0000256" key="5">
    <source>
        <dbReference type="ARBA" id="ARBA00010368"/>
    </source>
</evidence>
<comment type="cofactor">
    <cofactor evidence="1">
        <name>Zn(2+)</name>
        <dbReference type="ChEBI" id="CHEBI:29105"/>
    </cofactor>
</comment>
<name>A0A346Y1E8_9ACTN</name>
<dbReference type="SUPFAM" id="SSF51338">
    <property type="entry name" value="Composite domain of metallo-dependent hydrolases"/>
    <property type="match status" value="1"/>
</dbReference>
<dbReference type="AlphaFoldDB" id="A0A346Y1E8"/>
<dbReference type="Pfam" id="PF01979">
    <property type="entry name" value="Amidohydro_1"/>
    <property type="match status" value="1"/>
</dbReference>
<evidence type="ECO:0000256" key="8">
    <source>
        <dbReference type="ARBA" id="ARBA00022631"/>
    </source>
</evidence>
<dbReference type="SUPFAM" id="SSF51556">
    <property type="entry name" value="Metallo-dependent hydrolases"/>
    <property type="match status" value="1"/>
</dbReference>
<dbReference type="GO" id="GO:0008270">
    <property type="term" value="F:zinc ion binding"/>
    <property type="evidence" value="ECO:0007669"/>
    <property type="project" value="InterPro"/>
</dbReference>
<dbReference type="EMBL" id="CP031165">
    <property type="protein sequence ID" value="AXV08295.1"/>
    <property type="molecule type" value="Genomic_DNA"/>
</dbReference>